<dbReference type="Proteomes" id="UP001596186">
    <property type="component" value="Unassembled WGS sequence"/>
</dbReference>
<protein>
    <recommendedName>
        <fullName evidence="3">Lipoprotein</fullName>
    </recommendedName>
</protein>
<reference evidence="2" key="1">
    <citation type="journal article" date="2019" name="Int. J. Syst. Evol. Microbiol.">
        <title>The Global Catalogue of Microorganisms (GCM) 10K type strain sequencing project: providing services to taxonomists for standard genome sequencing and annotation.</title>
        <authorList>
            <consortium name="The Broad Institute Genomics Platform"/>
            <consortium name="The Broad Institute Genome Sequencing Center for Infectious Disease"/>
            <person name="Wu L."/>
            <person name="Ma J."/>
        </authorList>
    </citation>
    <scope>NUCLEOTIDE SEQUENCE [LARGE SCALE GENOMIC DNA]</scope>
    <source>
        <strain evidence="2">CCM 8895</strain>
    </source>
</reference>
<sequence>MKRIFWIILPMLMLVGCRHNKYHQYVISKNKQHWNQGLKNTTTKKEPSFGMMDYNNDPLTWQQFKAKNNLIILGTVVDYEKNRNQNIFPTTKVQVRIDKVLFGKKMNKYITTTFPSGFGYANEIELIDKTMNEEYFYQKNSFPLPKIGSKFVTGMNLLHGKYQVSSPLFNFWVLKNDRLKLNNLDLNDIKNDEKVSQLLDLTDFLNCKLNIGKNR</sequence>
<accession>A0ABW1UUS4</accession>
<name>A0ABW1UUS4_9LACO</name>
<dbReference type="PROSITE" id="PS51257">
    <property type="entry name" value="PROKAR_LIPOPROTEIN"/>
    <property type="match status" value="1"/>
</dbReference>
<gene>
    <name evidence="1" type="ORF">ACFP1F_05580</name>
</gene>
<evidence type="ECO:0000313" key="1">
    <source>
        <dbReference type="EMBL" id="MFC6323200.1"/>
    </source>
</evidence>
<evidence type="ECO:0008006" key="3">
    <source>
        <dbReference type="Google" id="ProtNLM"/>
    </source>
</evidence>
<organism evidence="1 2">
    <name type="scientific">Companilactobacillus baiquanensis</name>
    <dbReference type="NCBI Taxonomy" id="2486005"/>
    <lineage>
        <taxon>Bacteria</taxon>
        <taxon>Bacillati</taxon>
        <taxon>Bacillota</taxon>
        <taxon>Bacilli</taxon>
        <taxon>Lactobacillales</taxon>
        <taxon>Lactobacillaceae</taxon>
        <taxon>Companilactobacillus</taxon>
    </lineage>
</organism>
<dbReference type="EMBL" id="JBHSSN010000013">
    <property type="protein sequence ID" value="MFC6323200.1"/>
    <property type="molecule type" value="Genomic_DNA"/>
</dbReference>
<comment type="caution">
    <text evidence="1">The sequence shown here is derived from an EMBL/GenBank/DDBJ whole genome shotgun (WGS) entry which is preliminary data.</text>
</comment>
<keyword evidence="2" id="KW-1185">Reference proteome</keyword>
<proteinExistence type="predicted"/>
<evidence type="ECO:0000313" key="2">
    <source>
        <dbReference type="Proteomes" id="UP001596186"/>
    </source>
</evidence>